<gene>
    <name evidence="2" type="ORF">RM53_16675</name>
</gene>
<sequence>MVDCHGQGMVSQTIQPTIPATVYIRWSSEAQTGRDSLRRQLEAAQRYADEHRLLIVETIIDEAVSAFSGHHLTKGRLGQFIRRV</sequence>
<dbReference type="Pfam" id="PF00239">
    <property type="entry name" value="Resolvase"/>
    <property type="match status" value="1"/>
</dbReference>
<dbReference type="GO" id="GO:0003677">
    <property type="term" value="F:DNA binding"/>
    <property type="evidence" value="ECO:0007669"/>
    <property type="project" value="InterPro"/>
</dbReference>
<comment type="caution">
    <text evidence="2">The sequence shown here is derived from an EMBL/GenBank/DDBJ whole genome shotgun (WGS) entry which is preliminary data.</text>
</comment>
<name>A0A0B4CEJ6_9CAUL</name>
<dbReference type="Gene3D" id="3.40.50.1390">
    <property type="entry name" value="Resolvase, N-terminal catalytic domain"/>
    <property type="match status" value="1"/>
</dbReference>
<proteinExistence type="predicted"/>
<dbReference type="InterPro" id="IPR006119">
    <property type="entry name" value="Resolv_N"/>
</dbReference>
<accession>A0A0B4CEJ6</accession>
<reference evidence="2 3" key="1">
    <citation type="submission" date="2014-12" db="EMBL/GenBank/DDBJ databases">
        <title>Genome sequencing of Brevundimonas nasdae TPW30.</title>
        <authorList>
            <person name="Tan P.W."/>
            <person name="Chan K.-G."/>
        </authorList>
    </citation>
    <scope>NUCLEOTIDE SEQUENCE [LARGE SCALE GENOMIC DNA]</scope>
    <source>
        <strain evidence="2 3">TPW30</strain>
    </source>
</reference>
<dbReference type="SUPFAM" id="SSF53041">
    <property type="entry name" value="Resolvase-like"/>
    <property type="match status" value="1"/>
</dbReference>
<dbReference type="Proteomes" id="UP000031166">
    <property type="component" value="Unassembled WGS sequence"/>
</dbReference>
<dbReference type="InterPro" id="IPR036162">
    <property type="entry name" value="Resolvase-like_N_sf"/>
</dbReference>
<protein>
    <recommendedName>
        <fullName evidence="1">Resolvase/invertase-type recombinase catalytic domain-containing protein</fullName>
    </recommendedName>
</protein>
<dbReference type="AlphaFoldDB" id="A0A0B4CEJ6"/>
<evidence type="ECO:0000313" key="3">
    <source>
        <dbReference type="Proteomes" id="UP000031166"/>
    </source>
</evidence>
<dbReference type="EMBL" id="JWSY01000068">
    <property type="protein sequence ID" value="KIC52851.1"/>
    <property type="molecule type" value="Genomic_DNA"/>
</dbReference>
<feature type="domain" description="Resolvase/invertase-type recombinase catalytic" evidence="1">
    <location>
        <begin position="21"/>
        <end position="69"/>
    </location>
</feature>
<dbReference type="GO" id="GO:0000150">
    <property type="term" value="F:DNA strand exchange activity"/>
    <property type="evidence" value="ECO:0007669"/>
    <property type="project" value="InterPro"/>
</dbReference>
<feature type="non-terminal residue" evidence="2">
    <location>
        <position position="84"/>
    </location>
</feature>
<evidence type="ECO:0000313" key="2">
    <source>
        <dbReference type="EMBL" id="KIC52851.1"/>
    </source>
</evidence>
<organism evidence="2 3">
    <name type="scientific">Brevundimonas nasdae</name>
    <dbReference type="NCBI Taxonomy" id="172043"/>
    <lineage>
        <taxon>Bacteria</taxon>
        <taxon>Pseudomonadati</taxon>
        <taxon>Pseudomonadota</taxon>
        <taxon>Alphaproteobacteria</taxon>
        <taxon>Caulobacterales</taxon>
        <taxon>Caulobacteraceae</taxon>
        <taxon>Brevundimonas</taxon>
    </lineage>
</organism>
<evidence type="ECO:0000259" key="1">
    <source>
        <dbReference type="Pfam" id="PF00239"/>
    </source>
</evidence>